<dbReference type="Gene3D" id="3.40.50.300">
    <property type="entry name" value="P-loop containing nucleotide triphosphate hydrolases"/>
    <property type="match status" value="1"/>
</dbReference>
<keyword evidence="2" id="KW-0547">Nucleotide-binding</keyword>
<dbReference type="RefSeq" id="WP_194847655.1">
    <property type="nucleotide sequence ID" value="NZ_JAAEJV010000019.1"/>
</dbReference>
<keyword evidence="3 5" id="KW-0067">ATP-binding</keyword>
<dbReference type="PANTHER" id="PTHR45772:SF10">
    <property type="entry name" value="LIPOPOLYSACCHARIDE EXPORT SYSTEM ATP-BINDING PROTEIN LPTB"/>
    <property type="match status" value="1"/>
</dbReference>
<dbReference type="SUPFAM" id="SSF52540">
    <property type="entry name" value="P-loop containing nucleoside triphosphate hydrolases"/>
    <property type="match status" value="1"/>
</dbReference>
<keyword evidence="6" id="KW-1185">Reference proteome</keyword>
<keyword evidence="1" id="KW-0813">Transport</keyword>
<dbReference type="PROSITE" id="PS50893">
    <property type="entry name" value="ABC_TRANSPORTER_2"/>
    <property type="match status" value="1"/>
</dbReference>
<sequence length="239" mass="26174">MTLKVENLCKSYSGKKIVSGLSFEVPQGKVVGLLGPNGAGKTTAFYMAIGLIKPDSGAVFFQDKEVTYMPVNLRAKMGMSYLAQEPSIFQGLTVEQNILCILETLPLSRAERKERLEALLEELHLAPLAKKRATTLSGGERRRLEITRALVTKPQLLLLDEPFANIDPLTIHDVKQIIGHLTAKNIGVLITDHNAREVSSIVDHAFLIQGGQVTHSGTMGDLLACKEARGSYFGEDFEL</sequence>
<proteinExistence type="predicted"/>
<evidence type="ECO:0000313" key="6">
    <source>
        <dbReference type="Proteomes" id="UP001194714"/>
    </source>
</evidence>
<dbReference type="Pfam" id="PF00005">
    <property type="entry name" value="ABC_tran"/>
    <property type="match status" value="1"/>
</dbReference>
<dbReference type="Proteomes" id="UP001194714">
    <property type="component" value="Unassembled WGS sequence"/>
</dbReference>
<dbReference type="NCBIfam" id="TIGR04406">
    <property type="entry name" value="LPS_export_lptB"/>
    <property type="match status" value="1"/>
</dbReference>
<protein>
    <submittedName>
        <fullName evidence="5">ABC transporter ATP-binding protein</fullName>
    </submittedName>
</protein>
<accession>A0ABS0B1D5</accession>
<dbReference type="GO" id="GO:0005524">
    <property type="term" value="F:ATP binding"/>
    <property type="evidence" value="ECO:0007669"/>
    <property type="project" value="UniProtKB-KW"/>
</dbReference>
<name>A0ABS0B1D5_9BACT</name>
<dbReference type="SMART" id="SM00382">
    <property type="entry name" value="AAA"/>
    <property type="match status" value="1"/>
</dbReference>
<dbReference type="EMBL" id="JAAEJV010000019">
    <property type="protein sequence ID" value="MBF5059350.1"/>
    <property type="molecule type" value="Genomic_DNA"/>
</dbReference>
<dbReference type="InterPro" id="IPR027417">
    <property type="entry name" value="P-loop_NTPase"/>
</dbReference>
<evidence type="ECO:0000256" key="1">
    <source>
        <dbReference type="ARBA" id="ARBA00022448"/>
    </source>
</evidence>
<dbReference type="InterPro" id="IPR030921">
    <property type="entry name" value="LPS_export_LptB"/>
</dbReference>
<dbReference type="InterPro" id="IPR003593">
    <property type="entry name" value="AAA+_ATPase"/>
</dbReference>
<evidence type="ECO:0000256" key="2">
    <source>
        <dbReference type="ARBA" id="ARBA00022741"/>
    </source>
</evidence>
<feature type="domain" description="ABC transporter" evidence="4">
    <location>
        <begin position="3"/>
        <end position="235"/>
    </location>
</feature>
<dbReference type="InterPro" id="IPR051120">
    <property type="entry name" value="ABC_AA/LPS_Transport"/>
</dbReference>
<evidence type="ECO:0000313" key="5">
    <source>
        <dbReference type="EMBL" id="MBF5059350.1"/>
    </source>
</evidence>
<evidence type="ECO:0000259" key="4">
    <source>
        <dbReference type="PROSITE" id="PS50893"/>
    </source>
</evidence>
<organism evidence="5 6">
    <name type="scientific">Candidatus Neptunichlamydia vexilliferae</name>
    <dbReference type="NCBI Taxonomy" id="1651774"/>
    <lineage>
        <taxon>Bacteria</taxon>
        <taxon>Pseudomonadati</taxon>
        <taxon>Chlamydiota</taxon>
        <taxon>Chlamydiia</taxon>
        <taxon>Parachlamydiales</taxon>
        <taxon>Simkaniaceae</taxon>
        <taxon>Candidatus Neptunichlamydia</taxon>
    </lineage>
</organism>
<evidence type="ECO:0000256" key="3">
    <source>
        <dbReference type="ARBA" id="ARBA00022840"/>
    </source>
</evidence>
<reference evidence="5 6" key="1">
    <citation type="submission" date="2020-01" db="EMBL/GenBank/DDBJ databases">
        <title>Draft genome sequence of Cand. Neptunochlamydia vexilliferae K9.</title>
        <authorList>
            <person name="Schulz F."/>
            <person name="Koestlbacher S."/>
            <person name="Wascher F."/>
            <person name="Pizzetti I."/>
            <person name="Horn M."/>
        </authorList>
    </citation>
    <scope>NUCLEOTIDE SEQUENCE [LARGE SCALE GENOMIC DNA]</scope>
    <source>
        <strain evidence="5 6">K9</strain>
    </source>
</reference>
<gene>
    <name evidence="5" type="ORF">NEPTK9_000861</name>
</gene>
<dbReference type="PANTHER" id="PTHR45772">
    <property type="entry name" value="CONSERVED COMPONENT OF ABC TRANSPORTER FOR NATURAL AMINO ACIDS-RELATED"/>
    <property type="match status" value="1"/>
</dbReference>
<comment type="caution">
    <text evidence="5">The sequence shown here is derived from an EMBL/GenBank/DDBJ whole genome shotgun (WGS) entry which is preliminary data.</text>
</comment>
<dbReference type="InterPro" id="IPR003439">
    <property type="entry name" value="ABC_transporter-like_ATP-bd"/>
</dbReference>